<comment type="caution">
    <text evidence="3">The sequence shown here is derived from an EMBL/GenBank/DDBJ whole genome shotgun (WGS) entry which is preliminary data.</text>
</comment>
<dbReference type="InterPro" id="IPR050194">
    <property type="entry name" value="Glycosyltransferase_grp1"/>
</dbReference>
<proteinExistence type="predicted"/>
<feature type="domain" description="Glycosyltransferase subfamily 4-like N-terminal" evidence="2">
    <location>
        <begin position="58"/>
        <end position="245"/>
    </location>
</feature>
<dbReference type="SUPFAM" id="SSF53756">
    <property type="entry name" value="UDP-Glycosyltransferase/glycogen phosphorylase"/>
    <property type="match status" value="1"/>
</dbReference>
<dbReference type="Proteomes" id="UP000249130">
    <property type="component" value="Unassembled WGS sequence"/>
</dbReference>
<dbReference type="Gene3D" id="3.40.50.2000">
    <property type="entry name" value="Glycogen Phosphorylase B"/>
    <property type="match status" value="2"/>
</dbReference>
<dbReference type="PANTHER" id="PTHR45947">
    <property type="entry name" value="SULFOQUINOVOSYL TRANSFERASE SQD2"/>
    <property type="match status" value="1"/>
</dbReference>
<evidence type="ECO:0000313" key="4">
    <source>
        <dbReference type="Proteomes" id="UP000249130"/>
    </source>
</evidence>
<dbReference type="EMBL" id="NPEX01000077">
    <property type="protein sequence ID" value="RAI43654.1"/>
    <property type="molecule type" value="Genomic_DNA"/>
</dbReference>
<dbReference type="GO" id="GO:0016757">
    <property type="term" value="F:glycosyltransferase activity"/>
    <property type="evidence" value="ECO:0007669"/>
    <property type="project" value="TreeGrafter"/>
</dbReference>
<dbReference type="Pfam" id="PF13692">
    <property type="entry name" value="Glyco_trans_1_4"/>
    <property type="match status" value="1"/>
</dbReference>
<dbReference type="OrthoDB" id="9807414at2"/>
<protein>
    <recommendedName>
        <fullName evidence="2">Glycosyltransferase subfamily 4-like N-terminal domain-containing protein</fullName>
    </recommendedName>
</protein>
<dbReference type="InterPro" id="IPR028098">
    <property type="entry name" value="Glyco_trans_4-like_N"/>
</dbReference>
<organism evidence="3 4">
    <name type="scientific">Rhodoplanes roseus</name>
    <dbReference type="NCBI Taxonomy" id="29409"/>
    <lineage>
        <taxon>Bacteria</taxon>
        <taxon>Pseudomonadati</taxon>
        <taxon>Pseudomonadota</taxon>
        <taxon>Alphaproteobacteria</taxon>
        <taxon>Hyphomicrobiales</taxon>
        <taxon>Nitrobacteraceae</taxon>
        <taxon>Rhodoplanes</taxon>
    </lineage>
</organism>
<accession>A0A327L061</accession>
<feature type="region of interest" description="Disordered" evidence="1">
    <location>
        <begin position="434"/>
        <end position="453"/>
    </location>
</feature>
<evidence type="ECO:0000313" key="3">
    <source>
        <dbReference type="EMBL" id="RAI43654.1"/>
    </source>
</evidence>
<evidence type="ECO:0000259" key="2">
    <source>
        <dbReference type="Pfam" id="PF13439"/>
    </source>
</evidence>
<dbReference type="Pfam" id="PF13439">
    <property type="entry name" value="Glyco_transf_4"/>
    <property type="match status" value="1"/>
</dbReference>
<dbReference type="AlphaFoldDB" id="A0A327L061"/>
<gene>
    <name evidence="3" type="ORF">CH341_13110</name>
</gene>
<sequence>MVAAPASAATQVEALPDRESIVRLPHARDAVPRGRVETLGCRNMKIAQVTNFYRSGFGGEVTVFEFLIGLLEGRGHEVITYTRDSSTIGTTRDKARTFVTSIYSFDERDRMLAFLDRERPDVVHVHNLYPLLSPSVLSACRDRAVPVVMHLHNYALTCPIGLHFVRGRQCVKCLGGREHWGILRNCAGGVAKSVNYACRMAVARRLGLFRKNVDVFIAISEFARTRHFSAGLAEDQVRVLRNAVPVVPERPSDGARSVIGFAGRLEEIKGVDVFLDVARAFPAERFEIAGDGPLLERARLDAPANVRCLGRLDRSGMAEFYARCRAVLFPTRVFEGPPMTVLEAMSHGVPVVASNIGGIPEAIHDGVDGFLCDVTDSAAWIAVIAGILGNPRAADEIGARARRTIDERFSAPVYYEQLMAIYDAAIEKRRQRAVAPSAVRPTGSTARPVRPNV</sequence>
<keyword evidence="4" id="KW-1185">Reference proteome</keyword>
<reference evidence="3 4" key="1">
    <citation type="submission" date="2017-07" db="EMBL/GenBank/DDBJ databases">
        <title>Draft Genome Sequences of Select Purple Nonsulfur Bacteria.</title>
        <authorList>
            <person name="Lasarre B."/>
            <person name="Mckinlay J.B."/>
        </authorList>
    </citation>
    <scope>NUCLEOTIDE SEQUENCE [LARGE SCALE GENOMIC DNA]</scope>
    <source>
        <strain evidence="3 4">DSM 5909</strain>
    </source>
</reference>
<dbReference type="PANTHER" id="PTHR45947:SF13">
    <property type="entry name" value="TRANSFERASE"/>
    <property type="match status" value="1"/>
</dbReference>
<evidence type="ECO:0000256" key="1">
    <source>
        <dbReference type="SAM" id="MobiDB-lite"/>
    </source>
</evidence>
<name>A0A327L061_9BRAD</name>